<keyword evidence="2" id="KW-1185">Reference proteome</keyword>
<reference evidence="2" key="1">
    <citation type="submission" date="2016-06" db="EMBL/GenBank/DDBJ databases">
        <title>Parallel loss of symbiosis genes in relatives of nitrogen-fixing non-legume Parasponia.</title>
        <authorList>
            <person name="Van Velzen R."/>
            <person name="Holmer R."/>
            <person name="Bu F."/>
            <person name="Rutten L."/>
            <person name="Van Zeijl A."/>
            <person name="Liu W."/>
            <person name="Santuari L."/>
            <person name="Cao Q."/>
            <person name="Sharma T."/>
            <person name="Shen D."/>
            <person name="Roswanjaya Y."/>
            <person name="Wardhani T."/>
            <person name="Kalhor M.S."/>
            <person name="Jansen J."/>
            <person name="Van den Hoogen J."/>
            <person name="Gungor B."/>
            <person name="Hartog M."/>
            <person name="Hontelez J."/>
            <person name="Verver J."/>
            <person name="Yang W.-C."/>
            <person name="Schijlen E."/>
            <person name="Repin R."/>
            <person name="Schilthuizen M."/>
            <person name="Schranz E."/>
            <person name="Heidstra R."/>
            <person name="Miyata K."/>
            <person name="Fedorova E."/>
            <person name="Kohlen W."/>
            <person name="Bisseling T."/>
            <person name="Smit S."/>
            <person name="Geurts R."/>
        </authorList>
    </citation>
    <scope>NUCLEOTIDE SEQUENCE [LARGE SCALE GENOMIC DNA]</scope>
    <source>
        <strain evidence="2">cv. WU1-14</strain>
    </source>
</reference>
<protein>
    <submittedName>
        <fullName evidence="1">Uncharacterized protein</fullName>
    </submittedName>
</protein>
<sequence>MVNRDEHLEALLIRGRSWTDSQGHIRVVAPCSLPMRAESRPSPLQRWVQIVVDQTLELVPGAFPFGVKEVQPHTWVEFCQDKS</sequence>
<accession>A0A2P5DDU9</accession>
<name>A0A2P5DDU9_PARAD</name>
<dbReference type="EMBL" id="JXTB01000044">
    <property type="protein sequence ID" value="PON71473.1"/>
    <property type="molecule type" value="Genomic_DNA"/>
</dbReference>
<gene>
    <name evidence="1" type="ORF">PanWU01x14_072700</name>
</gene>
<dbReference type="AlphaFoldDB" id="A0A2P5DDU9"/>
<organism evidence="1 2">
    <name type="scientific">Parasponia andersonii</name>
    <name type="common">Sponia andersonii</name>
    <dbReference type="NCBI Taxonomy" id="3476"/>
    <lineage>
        <taxon>Eukaryota</taxon>
        <taxon>Viridiplantae</taxon>
        <taxon>Streptophyta</taxon>
        <taxon>Embryophyta</taxon>
        <taxon>Tracheophyta</taxon>
        <taxon>Spermatophyta</taxon>
        <taxon>Magnoliopsida</taxon>
        <taxon>eudicotyledons</taxon>
        <taxon>Gunneridae</taxon>
        <taxon>Pentapetalae</taxon>
        <taxon>rosids</taxon>
        <taxon>fabids</taxon>
        <taxon>Rosales</taxon>
        <taxon>Cannabaceae</taxon>
        <taxon>Parasponia</taxon>
    </lineage>
</organism>
<dbReference type="Proteomes" id="UP000237105">
    <property type="component" value="Unassembled WGS sequence"/>
</dbReference>
<comment type="caution">
    <text evidence="1">The sequence shown here is derived from an EMBL/GenBank/DDBJ whole genome shotgun (WGS) entry which is preliminary data.</text>
</comment>
<proteinExistence type="predicted"/>
<evidence type="ECO:0000313" key="2">
    <source>
        <dbReference type="Proteomes" id="UP000237105"/>
    </source>
</evidence>
<evidence type="ECO:0000313" key="1">
    <source>
        <dbReference type="EMBL" id="PON71473.1"/>
    </source>
</evidence>